<evidence type="ECO:0000313" key="3">
    <source>
        <dbReference type="EMBL" id="KEH17553.1"/>
    </source>
</evidence>
<dbReference type="AlphaFoldDB" id="A0A072TL07"/>
<reference evidence="3 5" key="1">
    <citation type="journal article" date="2011" name="Nature">
        <title>The Medicago genome provides insight into the evolution of rhizobial symbioses.</title>
        <authorList>
            <person name="Young N.D."/>
            <person name="Debelle F."/>
            <person name="Oldroyd G.E."/>
            <person name="Geurts R."/>
            <person name="Cannon S.B."/>
            <person name="Udvardi M.K."/>
            <person name="Benedito V.A."/>
            <person name="Mayer K.F."/>
            <person name="Gouzy J."/>
            <person name="Schoof H."/>
            <person name="Van de Peer Y."/>
            <person name="Proost S."/>
            <person name="Cook D.R."/>
            <person name="Meyers B.C."/>
            <person name="Spannagl M."/>
            <person name="Cheung F."/>
            <person name="De Mita S."/>
            <person name="Krishnakumar V."/>
            <person name="Gundlach H."/>
            <person name="Zhou S."/>
            <person name="Mudge J."/>
            <person name="Bharti A.K."/>
            <person name="Murray J.D."/>
            <person name="Naoumkina M.A."/>
            <person name="Rosen B."/>
            <person name="Silverstein K.A."/>
            <person name="Tang H."/>
            <person name="Rombauts S."/>
            <person name="Zhao P.X."/>
            <person name="Zhou P."/>
            <person name="Barbe V."/>
            <person name="Bardou P."/>
            <person name="Bechner M."/>
            <person name="Bellec A."/>
            <person name="Berger A."/>
            <person name="Berges H."/>
            <person name="Bidwell S."/>
            <person name="Bisseling T."/>
            <person name="Choisne N."/>
            <person name="Couloux A."/>
            <person name="Denny R."/>
            <person name="Deshpande S."/>
            <person name="Dai X."/>
            <person name="Doyle J.J."/>
            <person name="Dudez A.M."/>
            <person name="Farmer A.D."/>
            <person name="Fouteau S."/>
            <person name="Franken C."/>
            <person name="Gibelin C."/>
            <person name="Gish J."/>
            <person name="Goldstein S."/>
            <person name="Gonzalez A.J."/>
            <person name="Green P.J."/>
            <person name="Hallab A."/>
            <person name="Hartog M."/>
            <person name="Hua A."/>
            <person name="Humphray S.J."/>
            <person name="Jeong D.H."/>
            <person name="Jing Y."/>
            <person name="Jocker A."/>
            <person name="Kenton S.M."/>
            <person name="Kim D.J."/>
            <person name="Klee K."/>
            <person name="Lai H."/>
            <person name="Lang C."/>
            <person name="Lin S."/>
            <person name="Macmil S.L."/>
            <person name="Magdelenat G."/>
            <person name="Matthews L."/>
            <person name="McCorrison J."/>
            <person name="Monaghan E.L."/>
            <person name="Mun J.H."/>
            <person name="Najar F.Z."/>
            <person name="Nicholson C."/>
            <person name="Noirot C."/>
            <person name="O'Bleness M."/>
            <person name="Paule C.R."/>
            <person name="Poulain J."/>
            <person name="Prion F."/>
            <person name="Qin B."/>
            <person name="Qu C."/>
            <person name="Retzel E.F."/>
            <person name="Riddle C."/>
            <person name="Sallet E."/>
            <person name="Samain S."/>
            <person name="Samson N."/>
            <person name="Sanders I."/>
            <person name="Saurat O."/>
            <person name="Scarpelli C."/>
            <person name="Schiex T."/>
            <person name="Segurens B."/>
            <person name="Severin A.J."/>
            <person name="Sherrier D.J."/>
            <person name="Shi R."/>
            <person name="Sims S."/>
            <person name="Singer S.R."/>
            <person name="Sinharoy S."/>
            <person name="Sterck L."/>
            <person name="Viollet A."/>
            <person name="Wang B.B."/>
            <person name="Wang K."/>
            <person name="Wang M."/>
            <person name="Wang X."/>
            <person name="Warfsmann J."/>
            <person name="Weissenbach J."/>
            <person name="White D.D."/>
            <person name="White J.D."/>
            <person name="Wiley G.B."/>
            <person name="Wincker P."/>
            <person name="Xing Y."/>
            <person name="Yang L."/>
            <person name="Yao Z."/>
            <person name="Ying F."/>
            <person name="Zhai J."/>
            <person name="Zhou L."/>
            <person name="Zuber A."/>
            <person name="Denarie J."/>
            <person name="Dixon R.A."/>
            <person name="May G.D."/>
            <person name="Schwartz D.C."/>
            <person name="Rogers J."/>
            <person name="Quetier F."/>
            <person name="Town C.D."/>
            <person name="Roe B.A."/>
        </authorList>
    </citation>
    <scope>NUCLEOTIDE SEQUENCE [LARGE SCALE GENOMIC DNA]</scope>
    <source>
        <strain evidence="3">A17</strain>
        <strain evidence="4 5">cv. Jemalong A17</strain>
    </source>
</reference>
<protein>
    <submittedName>
        <fullName evidence="3">Transmembrane protein, putative</fullName>
    </submittedName>
</protein>
<proteinExistence type="predicted"/>
<sequence length="127" mass="14225">MSSKDSQNSEHNYGGIESSFSDSPASSCSLQVDEHSSFHTWGFGCPAAWDLEHQTQFKSLLSCGRKVGEKLHMIWVDWVEEDKIWLLEKVWGIVACFYMWFAACSGAVLAVSFLSSLWSGLTQGLCY</sequence>
<keyword evidence="2" id="KW-0472">Membrane</keyword>
<dbReference type="EnsemblPlants" id="KEH17553">
    <property type="protein sequence ID" value="KEH17553"/>
    <property type="gene ID" value="MTR_0008s0160"/>
</dbReference>
<keyword evidence="2 3" id="KW-0812">Transmembrane</keyword>
<organism evidence="3 5">
    <name type="scientific">Medicago truncatula</name>
    <name type="common">Barrel medic</name>
    <name type="synonym">Medicago tribuloides</name>
    <dbReference type="NCBI Taxonomy" id="3880"/>
    <lineage>
        <taxon>Eukaryota</taxon>
        <taxon>Viridiplantae</taxon>
        <taxon>Streptophyta</taxon>
        <taxon>Embryophyta</taxon>
        <taxon>Tracheophyta</taxon>
        <taxon>Spermatophyta</taxon>
        <taxon>Magnoliopsida</taxon>
        <taxon>eudicotyledons</taxon>
        <taxon>Gunneridae</taxon>
        <taxon>Pentapetalae</taxon>
        <taxon>rosids</taxon>
        <taxon>fabids</taxon>
        <taxon>Fabales</taxon>
        <taxon>Fabaceae</taxon>
        <taxon>Papilionoideae</taxon>
        <taxon>50 kb inversion clade</taxon>
        <taxon>NPAAA clade</taxon>
        <taxon>Hologalegina</taxon>
        <taxon>IRL clade</taxon>
        <taxon>Trifolieae</taxon>
        <taxon>Medicago</taxon>
    </lineage>
</organism>
<feature type="transmembrane region" description="Helical" evidence="2">
    <location>
        <begin position="90"/>
        <end position="114"/>
    </location>
</feature>
<evidence type="ECO:0000313" key="5">
    <source>
        <dbReference type="Proteomes" id="UP000002051"/>
    </source>
</evidence>
<dbReference type="EMBL" id="KL402733">
    <property type="protein sequence ID" value="KEH17553.1"/>
    <property type="molecule type" value="Genomic_DNA"/>
</dbReference>
<dbReference type="HOGENOM" id="CLU_1973851_0_0_1"/>
<feature type="compositionally biased region" description="Low complexity" evidence="1">
    <location>
        <begin position="18"/>
        <end position="29"/>
    </location>
</feature>
<evidence type="ECO:0000256" key="2">
    <source>
        <dbReference type="SAM" id="Phobius"/>
    </source>
</evidence>
<gene>
    <name evidence="3" type="ORF">MTR_0008s0160</name>
</gene>
<reference evidence="3 5" key="2">
    <citation type="journal article" date="2014" name="BMC Genomics">
        <title>An improved genome release (version Mt4.0) for the model legume Medicago truncatula.</title>
        <authorList>
            <person name="Tang H."/>
            <person name="Krishnakumar V."/>
            <person name="Bidwell S."/>
            <person name="Rosen B."/>
            <person name="Chan A."/>
            <person name="Zhou S."/>
            <person name="Gentzbittel L."/>
            <person name="Childs K.L."/>
            <person name="Yandell M."/>
            <person name="Gundlach H."/>
            <person name="Mayer K.F."/>
            <person name="Schwartz D.C."/>
            <person name="Town C.D."/>
        </authorList>
    </citation>
    <scope>GENOME REANNOTATION</scope>
    <source>
        <strain evidence="3">A17</strain>
        <strain evidence="4 5">cv. Jemalong A17</strain>
    </source>
</reference>
<reference evidence="4" key="3">
    <citation type="submission" date="2015-06" db="UniProtKB">
        <authorList>
            <consortium name="EnsemblPlants"/>
        </authorList>
    </citation>
    <scope>IDENTIFICATION</scope>
    <source>
        <strain evidence="4">cv. Jemalong A17</strain>
    </source>
</reference>
<dbReference type="Proteomes" id="UP000002051">
    <property type="component" value="Unassembled WGS sequence"/>
</dbReference>
<feature type="region of interest" description="Disordered" evidence="1">
    <location>
        <begin position="1"/>
        <end position="29"/>
    </location>
</feature>
<keyword evidence="5" id="KW-1185">Reference proteome</keyword>
<accession>A0A072TL07</accession>
<feature type="compositionally biased region" description="Polar residues" evidence="1">
    <location>
        <begin position="1"/>
        <end position="11"/>
    </location>
</feature>
<evidence type="ECO:0000313" key="4">
    <source>
        <dbReference type="EnsemblPlants" id="KEH17553"/>
    </source>
</evidence>
<keyword evidence="2" id="KW-1133">Transmembrane helix</keyword>
<name>A0A072TL07_MEDTR</name>
<evidence type="ECO:0000256" key="1">
    <source>
        <dbReference type="SAM" id="MobiDB-lite"/>
    </source>
</evidence>